<protein>
    <recommendedName>
        <fullName evidence="1">DUF5753 domain-containing protein</fullName>
    </recommendedName>
</protein>
<dbReference type="KEGG" id="nav:JQS30_10855"/>
<reference evidence="2" key="1">
    <citation type="submission" date="2021-02" db="EMBL/GenBank/DDBJ databases">
        <title>Natronoglycomyces albus gen. nov., sp. nov, a haloalkaliphilic actinobacterium from a soda solonchak soil.</title>
        <authorList>
            <person name="Sorokin D.Y."/>
            <person name="Khijniak T.V."/>
            <person name="Zakharycheva A.P."/>
            <person name="Boueva O.V."/>
            <person name="Ariskina E.V."/>
            <person name="Hahnke R.L."/>
            <person name="Bunk B."/>
            <person name="Sproer C."/>
            <person name="Schumann P."/>
            <person name="Evtushenko L.I."/>
            <person name="Kublanov I.V."/>
        </authorList>
    </citation>
    <scope>NUCLEOTIDE SEQUENCE</scope>
    <source>
        <strain evidence="2">DSM 106290</strain>
    </source>
</reference>
<feature type="domain" description="DUF5753" evidence="1">
    <location>
        <begin position="2"/>
        <end position="160"/>
    </location>
</feature>
<dbReference type="AlphaFoldDB" id="A0A895XRQ5"/>
<sequence length="167" mass="19157">MLVDGLLQTREYAHALISYFAEPDASDDQINNLVDIRMERKRIFGTDSPTKLSVIIEESVLRTKMGSHEVQQEQLRYLLEQSKLHHIEVRVMGMENGLHGGIDGAFHVYDMPRYFQDIALAMTQGGSLYIEEPDVERLRLRWAKLVEEARTLEDSTNLIKTLVEGNP</sequence>
<proteinExistence type="predicted"/>
<dbReference type="InterPro" id="IPR043917">
    <property type="entry name" value="DUF5753"/>
</dbReference>
<evidence type="ECO:0000313" key="2">
    <source>
        <dbReference type="EMBL" id="QSB04298.1"/>
    </source>
</evidence>
<evidence type="ECO:0000313" key="3">
    <source>
        <dbReference type="Proteomes" id="UP000662939"/>
    </source>
</evidence>
<evidence type="ECO:0000259" key="1">
    <source>
        <dbReference type="Pfam" id="PF19054"/>
    </source>
</evidence>
<dbReference type="Proteomes" id="UP000662939">
    <property type="component" value="Chromosome"/>
</dbReference>
<accession>A0A895XRQ5</accession>
<organism evidence="2 3">
    <name type="scientific">Natronoglycomyces albus</name>
    <dbReference type="NCBI Taxonomy" id="2811108"/>
    <lineage>
        <taxon>Bacteria</taxon>
        <taxon>Bacillati</taxon>
        <taxon>Actinomycetota</taxon>
        <taxon>Actinomycetes</taxon>
        <taxon>Glycomycetales</taxon>
        <taxon>Glycomycetaceae</taxon>
        <taxon>Natronoglycomyces</taxon>
    </lineage>
</organism>
<keyword evidence="3" id="KW-1185">Reference proteome</keyword>
<dbReference type="EMBL" id="CP070496">
    <property type="protein sequence ID" value="QSB04298.1"/>
    <property type="molecule type" value="Genomic_DNA"/>
</dbReference>
<dbReference type="Pfam" id="PF19054">
    <property type="entry name" value="DUF5753"/>
    <property type="match status" value="1"/>
</dbReference>
<name>A0A895XRQ5_9ACTN</name>
<gene>
    <name evidence="2" type="ORF">JQS30_10855</name>
</gene>